<protein>
    <recommendedName>
        <fullName evidence="5">Ser-Thr-rich glycosyl-phosphatidyl-inositol-anchored membrane family-domain-containing protein</fullName>
    </recommendedName>
</protein>
<keyword evidence="4" id="KW-1185">Reference proteome</keyword>
<name>A0A5C3MB56_9AGAR</name>
<evidence type="ECO:0000313" key="3">
    <source>
        <dbReference type="EMBL" id="TFK41018.1"/>
    </source>
</evidence>
<evidence type="ECO:0008006" key="5">
    <source>
        <dbReference type="Google" id="ProtNLM"/>
    </source>
</evidence>
<dbReference type="EMBL" id="ML213595">
    <property type="protein sequence ID" value="TFK41018.1"/>
    <property type="molecule type" value="Genomic_DNA"/>
</dbReference>
<keyword evidence="2" id="KW-0732">Signal</keyword>
<dbReference type="OrthoDB" id="3267335at2759"/>
<keyword evidence="1" id="KW-0472">Membrane</keyword>
<keyword evidence="1" id="KW-1133">Transmembrane helix</keyword>
<reference evidence="3 4" key="1">
    <citation type="journal article" date="2019" name="Nat. Ecol. Evol.">
        <title>Megaphylogeny resolves global patterns of mushroom evolution.</title>
        <authorList>
            <person name="Varga T."/>
            <person name="Krizsan K."/>
            <person name="Foldi C."/>
            <person name="Dima B."/>
            <person name="Sanchez-Garcia M."/>
            <person name="Sanchez-Ramirez S."/>
            <person name="Szollosi G.J."/>
            <person name="Szarkandi J.G."/>
            <person name="Papp V."/>
            <person name="Albert L."/>
            <person name="Andreopoulos W."/>
            <person name="Angelini C."/>
            <person name="Antonin V."/>
            <person name="Barry K.W."/>
            <person name="Bougher N.L."/>
            <person name="Buchanan P."/>
            <person name="Buyck B."/>
            <person name="Bense V."/>
            <person name="Catcheside P."/>
            <person name="Chovatia M."/>
            <person name="Cooper J."/>
            <person name="Damon W."/>
            <person name="Desjardin D."/>
            <person name="Finy P."/>
            <person name="Geml J."/>
            <person name="Haridas S."/>
            <person name="Hughes K."/>
            <person name="Justo A."/>
            <person name="Karasinski D."/>
            <person name="Kautmanova I."/>
            <person name="Kiss B."/>
            <person name="Kocsube S."/>
            <person name="Kotiranta H."/>
            <person name="LaButti K.M."/>
            <person name="Lechner B.E."/>
            <person name="Liimatainen K."/>
            <person name="Lipzen A."/>
            <person name="Lukacs Z."/>
            <person name="Mihaltcheva S."/>
            <person name="Morgado L.N."/>
            <person name="Niskanen T."/>
            <person name="Noordeloos M.E."/>
            <person name="Ohm R.A."/>
            <person name="Ortiz-Santana B."/>
            <person name="Ovrebo C."/>
            <person name="Racz N."/>
            <person name="Riley R."/>
            <person name="Savchenko A."/>
            <person name="Shiryaev A."/>
            <person name="Soop K."/>
            <person name="Spirin V."/>
            <person name="Szebenyi C."/>
            <person name="Tomsovsky M."/>
            <person name="Tulloss R.E."/>
            <person name="Uehling J."/>
            <person name="Grigoriev I.V."/>
            <person name="Vagvolgyi C."/>
            <person name="Papp T."/>
            <person name="Martin F.M."/>
            <person name="Miettinen O."/>
            <person name="Hibbett D.S."/>
            <person name="Nagy L.G."/>
        </authorList>
    </citation>
    <scope>NUCLEOTIDE SEQUENCE [LARGE SCALE GENOMIC DNA]</scope>
    <source>
        <strain evidence="3 4">CBS 166.37</strain>
    </source>
</reference>
<feature type="chain" id="PRO_5022903792" description="Ser-Thr-rich glycosyl-phosphatidyl-inositol-anchored membrane family-domain-containing protein" evidence="2">
    <location>
        <begin position="27"/>
        <end position="304"/>
    </location>
</feature>
<evidence type="ECO:0000256" key="1">
    <source>
        <dbReference type="SAM" id="Phobius"/>
    </source>
</evidence>
<dbReference type="STRING" id="68775.A0A5C3MB56"/>
<feature type="signal peptide" evidence="2">
    <location>
        <begin position="1"/>
        <end position="26"/>
    </location>
</feature>
<keyword evidence="1" id="KW-0812">Transmembrane</keyword>
<evidence type="ECO:0000313" key="4">
    <source>
        <dbReference type="Proteomes" id="UP000308652"/>
    </source>
</evidence>
<sequence length="304" mass="31956">MSFPSPIAPFRASIFCLLFTISLSTAQVPVNGQIFTNGLSIINAPALNTPFHAGSNIPISIEVSGNGKLPSPAVLPGSSLPTRYDELDIYLVSSQTSLNITVSSGPMLLTGETGSVRHLNWPIPACISKGQYNLTFYEASHFNSDAHFVITPIPISIENETTSQSCTSGVNDLESQPQTSSPLLQSPFLPGQDTSVQTAVASPALTVTLSGNDVWPPSVTATATTLVDSATVVIISVETVTTTGTDQNPSRFTTTKTSTTVMNTQDLAGFIPVNGSMPAASFTSVSVALFISLWSLLLVALYLI</sequence>
<dbReference type="AlphaFoldDB" id="A0A5C3MB56"/>
<gene>
    <name evidence="3" type="ORF">BDQ12DRAFT_710873</name>
</gene>
<organism evidence="3 4">
    <name type="scientific">Crucibulum laeve</name>
    <dbReference type="NCBI Taxonomy" id="68775"/>
    <lineage>
        <taxon>Eukaryota</taxon>
        <taxon>Fungi</taxon>
        <taxon>Dikarya</taxon>
        <taxon>Basidiomycota</taxon>
        <taxon>Agaricomycotina</taxon>
        <taxon>Agaricomycetes</taxon>
        <taxon>Agaricomycetidae</taxon>
        <taxon>Agaricales</taxon>
        <taxon>Agaricineae</taxon>
        <taxon>Nidulariaceae</taxon>
        <taxon>Crucibulum</taxon>
    </lineage>
</organism>
<accession>A0A5C3MB56</accession>
<feature type="transmembrane region" description="Helical" evidence="1">
    <location>
        <begin position="282"/>
        <end position="303"/>
    </location>
</feature>
<proteinExistence type="predicted"/>
<dbReference type="Proteomes" id="UP000308652">
    <property type="component" value="Unassembled WGS sequence"/>
</dbReference>
<evidence type="ECO:0000256" key="2">
    <source>
        <dbReference type="SAM" id="SignalP"/>
    </source>
</evidence>